<sequence length="969" mass="110296">MVKLNGTKSIMSSIDDNEVRKKRQKGNKCEVFLSFRGQDTRKGFTDYLYTILVDAGIHVFKDDNELYEGEQIGPELHNSITQSKISIPIISEGYTSSKWCLRELALMMNCKRSKGQKLFPIFYKVEPSSLRHLKGIYGDAIYQWKKNLGEKVVEEWEEAIQEVSSLRGWESWRIENGYEGALVKIVVKKVWSELNRISQLIVPKELMGIDERVEQIMSWIDAKFNDTRIVGIWGNDGIGKTTLAKALYNKLSCHFKHLSFVKNIRETSLHKGIDFLQKQLIDDILKRSNDVSIDKISVIKSQFMDKKVLILLDDIDASTDLNALAGDVSWFKAGSIVIITTKNKSILDEANVDYKYPLNKLSSNESLILFSRHAFQKDYPKTDYENISRDVISYIGRLPLALKVIGSFLCEKSRGVWNDILKKLREVPHQKVREMLRICYEELDDMEKKIFLDIACFLIGSSKQSPTYMWNADGFFQKNGVEVLSRMSLIEIDNDGKLMMHDQLRDLGQEIVHLENLKEPQKRSRLWIYEEALDVLDNNKGTQMIEALCLDECGYERSYTGEQFKELINLRFLKVCGANFTGDFQNLLPQLRWLQWEHCPSNFVAANFHPKELVVLNLSWSEISEDWGGWIPLKTSTQLKVLNLTGCLSLRSTPDLSAFESLEILILEECKNLEMIHHSFRDIKTLISLNVKSCERLEELLVGVGGMEQLRELLINDTAIREIPISEGDLMKLETLCASWCPQLAQFPEFTDSLVSLTQLDLSHSEIEKLPKSIGSLVSLTHLDLSYSRIEELPQSMGSLVSLTQLDLSHSGFEKFPESMSSLVSLSQLDLSNSGIEELPESIGSLKKLETLNASHCALLAHIHNSIGNLTSLALLDLRKCHKLAQLPDSIQSLLSLQRLLLRGCHSLRKIPDSIGKLVSLTELDLKSTAIAELPQSIQELQNLRILDIRGTHIKERPGAILTARIFKL</sequence>
<keyword evidence="3" id="KW-0611">Plant defense</keyword>
<dbReference type="FunFam" id="3.40.50.10140:FF:000007">
    <property type="entry name" value="Disease resistance protein (TIR-NBS-LRR class)"/>
    <property type="match status" value="1"/>
</dbReference>
<dbReference type="SMART" id="SM00255">
    <property type="entry name" value="TIR"/>
    <property type="match status" value="1"/>
</dbReference>
<dbReference type="SUPFAM" id="SSF52058">
    <property type="entry name" value="L domain-like"/>
    <property type="match status" value="1"/>
</dbReference>
<evidence type="ECO:0000256" key="3">
    <source>
        <dbReference type="ARBA" id="ARBA00022821"/>
    </source>
</evidence>
<name>A0ABD3L0Y5_EUCGL</name>
<dbReference type="Proteomes" id="UP001634007">
    <property type="component" value="Unassembled WGS sequence"/>
</dbReference>
<dbReference type="Pfam" id="PF00931">
    <property type="entry name" value="NB-ARC"/>
    <property type="match status" value="1"/>
</dbReference>
<dbReference type="InterPro" id="IPR002182">
    <property type="entry name" value="NB-ARC"/>
</dbReference>
<dbReference type="InterPro" id="IPR032675">
    <property type="entry name" value="LRR_dom_sf"/>
</dbReference>
<accession>A0ABD3L0Y5</accession>
<dbReference type="InterPro" id="IPR027417">
    <property type="entry name" value="P-loop_NTPase"/>
</dbReference>
<evidence type="ECO:0000256" key="2">
    <source>
        <dbReference type="ARBA" id="ARBA00022737"/>
    </source>
</evidence>
<dbReference type="Pfam" id="PF01582">
    <property type="entry name" value="TIR"/>
    <property type="match status" value="1"/>
</dbReference>
<protein>
    <recommendedName>
        <fullName evidence="5">TIR domain-containing protein</fullName>
    </recommendedName>
</protein>
<dbReference type="InterPro" id="IPR003591">
    <property type="entry name" value="Leu-rich_rpt_typical-subtyp"/>
</dbReference>
<comment type="caution">
    <text evidence="6">The sequence shown here is derived from an EMBL/GenBank/DDBJ whole genome shotgun (WGS) entry which is preliminary data.</text>
</comment>
<dbReference type="PANTHER" id="PTHR11017:SF570">
    <property type="entry name" value="DISEASE RESISTANCE PROTEIN (TIR-NBS CLASS)-RELATED"/>
    <property type="match status" value="1"/>
</dbReference>
<dbReference type="InterPro" id="IPR042197">
    <property type="entry name" value="Apaf_helical"/>
</dbReference>
<organism evidence="6 7">
    <name type="scientific">Eucalyptus globulus</name>
    <name type="common">Tasmanian blue gum</name>
    <dbReference type="NCBI Taxonomy" id="34317"/>
    <lineage>
        <taxon>Eukaryota</taxon>
        <taxon>Viridiplantae</taxon>
        <taxon>Streptophyta</taxon>
        <taxon>Embryophyta</taxon>
        <taxon>Tracheophyta</taxon>
        <taxon>Spermatophyta</taxon>
        <taxon>Magnoliopsida</taxon>
        <taxon>eudicotyledons</taxon>
        <taxon>Gunneridae</taxon>
        <taxon>Pentapetalae</taxon>
        <taxon>rosids</taxon>
        <taxon>malvids</taxon>
        <taxon>Myrtales</taxon>
        <taxon>Myrtaceae</taxon>
        <taxon>Myrtoideae</taxon>
        <taxon>Eucalypteae</taxon>
        <taxon>Eucalyptus</taxon>
    </lineage>
</organism>
<dbReference type="Gene3D" id="3.40.50.300">
    <property type="entry name" value="P-loop containing nucleotide triphosphate hydrolases"/>
    <property type="match status" value="1"/>
</dbReference>
<evidence type="ECO:0000313" key="7">
    <source>
        <dbReference type="Proteomes" id="UP001634007"/>
    </source>
</evidence>
<dbReference type="SUPFAM" id="SSF52540">
    <property type="entry name" value="P-loop containing nucleoside triphosphate hydrolases"/>
    <property type="match status" value="1"/>
</dbReference>
<dbReference type="Pfam" id="PF23598">
    <property type="entry name" value="LRR_14"/>
    <property type="match status" value="1"/>
</dbReference>
<proteinExistence type="predicted"/>
<dbReference type="SUPFAM" id="SSF52200">
    <property type="entry name" value="Toll/Interleukin receptor TIR domain"/>
    <property type="match status" value="1"/>
</dbReference>
<dbReference type="Gene3D" id="1.10.8.430">
    <property type="entry name" value="Helical domain of apoptotic protease-activating factors"/>
    <property type="match status" value="1"/>
</dbReference>
<dbReference type="SUPFAM" id="SSF52047">
    <property type="entry name" value="RNI-like"/>
    <property type="match status" value="1"/>
</dbReference>
<dbReference type="EMBL" id="JBJKBG010000003">
    <property type="protein sequence ID" value="KAL3745284.1"/>
    <property type="molecule type" value="Genomic_DNA"/>
</dbReference>
<dbReference type="GO" id="GO:0006952">
    <property type="term" value="P:defense response"/>
    <property type="evidence" value="ECO:0007669"/>
    <property type="project" value="UniProtKB-KW"/>
</dbReference>
<dbReference type="InterPro" id="IPR044974">
    <property type="entry name" value="Disease_R_plants"/>
</dbReference>
<keyword evidence="2" id="KW-0677">Repeat</keyword>
<dbReference type="PRINTS" id="PR00364">
    <property type="entry name" value="DISEASERSIST"/>
</dbReference>
<dbReference type="InterPro" id="IPR036390">
    <property type="entry name" value="WH_DNA-bd_sf"/>
</dbReference>
<dbReference type="InterPro" id="IPR035897">
    <property type="entry name" value="Toll_tir_struct_dom_sf"/>
</dbReference>
<dbReference type="PANTHER" id="PTHR11017">
    <property type="entry name" value="LEUCINE-RICH REPEAT-CONTAINING PROTEIN"/>
    <property type="match status" value="1"/>
</dbReference>
<dbReference type="SUPFAM" id="SSF46785">
    <property type="entry name" value="Winged helix' DNA-binding domain"/>
    <property type="match status" value="1"/>
</dbReference>
<evidence type="ECO:0000313" key="6">
    <source>
        <dbReference type="EMBL" id="KAL3745284.1"/>
    </source>
</evidence>
<dbReference type="InterPro" id="IPR055414">
    <property type="entry name" value="LRR_R13L4/SHOC2-like"/>
</dbReference>
<gene>
    <name evidence="6" type="ORF">ACJRO7_014403</name>
</gene>
<feature type="domain" description="TIR" evidence="5">
    <location>
        <begin position="27"/>
        <end position="190"/>
    </location>
</feature>
<keyword evidence="4" id="KW-0520">NAD</keyword>
<reference evidence="6 7" key="1">
    <citation type="submission" date="2024-11" db="EMBL/GenBank/DDBJ databases">
        <title>Chromosome-level genome assembly of Eucalyptus globulus Labill. provides insights into its genome evolution.</title>
        <authorList>
            <person name="Li X."/>
        </authorList>
    </citation>
    <scope>NUCLEOTIDE SEQUENCE [LARGE SCALE GENOMIC DNA]</scope>
    <source>
        <strain evidence="6">CL2024</strain>
        <tissue evidence="6">Fresh tender leaves</tissue>
    </source>
</reference>
<dbReference type="Gene3D" id="3.80.10.10">
    <property type="entry name" value="Ribonuclease Inhibitor"/>
    <property type="match status" value="3"/>
</dbReference>
<dbReference type="InterPro" id="IPR000157">
    <property type="entry name" value="TIR_dom"/>
</dbReference>
<dbReference type="SMART" id="SM00369">
    <property type="entry name" value="LRR_TYP"/>
    <property type="match status" value="6"/>
</dbReference>
<dbReference type="Pfam" id="PF23282">
    <property type="entry name" value="WHD_ROQ1"/>
    <property type="match status" value="1"/>
</dbReference>
<evidence type="ECO:0000256" key="4">
    <source>
        <dbReference type="ARBA" id="ARBA00023027"/>
    </source>
</evidence>
<dbReference type="Gene3D" id="3.40.50.10140">
    <property type="entry name" value="Toll/interleukin-1 receptor homology (TIR) domain"/>
    <property type="match status" value="1"/>
</dbReference>
<keyword evidence="7" id="KW-1185">Reference proteome</keyword>
<dbReference type="AlphaFoldDB" id="A0ABD3L0Y5"/>
<dbReference type="PROSITE" id="PS50104">
    <property type="entry name" value="TIR"/>
    <property type="match status" value="1"/>
</dbReference>
<dbReference type="GO" id="GO:0051707">
    <property type="term" value="P:response to other organism"/>
    <property type="evidence" value="ECO:0007669"/>
    <property type="project" value="UniProtKB-ARBA"/>
</dbReference>
<evidence type="ECO:0000259" key="5">
    <source>
        <dbReference type="PROSITE" id="PS50104"/>
    </source>
</evidence>
<dbReference type="InterPro" id="IPR058192">
    <property type="entry name" value="WHD_ROQ1-like"/>
</dbReference>
<keyword evidence="1" id="KW-0433">Leucine-rich repeat</keyword>
<evidence type="ECO:0000256" key="1">
    <source>
        <dbReference type="ARBA" id="ARBA00022614"/>
    </source>
</evidence>